<comment type="caution">
    <text evidence="2">The sequence shown here is derived from an EMBL/GenBank/DDBJ whole genome shotgun (WGS) entry which is preliminary data.</text>
</comment>
<feature type="compositionally biased region" description="Polar residues" evidence="1">
    <location>
        <begin position="170"/>
        <end position="185"/>
    </location>
</feature>
<feature type="region of interest" description="Disordered" evidence="1">
    <location>
        <begin position="127"/>
        <end position="154"/>
    </location>
</feature>
<proteinExistence type="predicted"/>
<name>A0A8H6LZV0_9AGAR</name>
<dbReference type="AlphaFoldDB" id="A0A8H6LZV0"/>
<reference evidence="2 3" key="1">
    <citation type="submission" date="2020-07" db="EMBL/GenBank/DDBJ databases">
        <title>Comparative genomics of pyrophilous fungi reveals a link between fire events and developmental genes.</title>
        <authorList>
            <consortium name="DOE Joint Genome Institute"/>
            <person name="Steindorff A.S."/>
            <person name="Carver A."/>
            <person name="Calhoun S."/>
            <person name="Stillman K."/>
            <person name="Liu H."/>
            <person name="Lipzen A."/>
            <person name="Pangilinan J."/>
            <person name="Labutti K."/>
            <person name="Bruns T.D."/>
            <person name="Grigoriev I.V."/>
        </authorList>
    </citation>
    <scope>NUCLEOTIDE SEQUENCE [LARGE SCALE GENOMIC DNA]</scope>
    <source>
        <strain evidence="2 3">CBS 144469</strain>
    </source>
</reference>
<evidence type="ECO:0000313" key="2">
    <source>
        <dbReference type="EMBL" id="KAF6749075.1"/>
    </source>
</evidence>
<feature type="region of interest" description="Disordered" evidence="1">
    <location>
        <begin position="168"/>
        <end position="299"/>
    </location>
</feature>
<feature type="compositionally biased region" description="Polar residues" evidence="1">
    <location>
        <begin position="131"/>
        <end position="150"/>
    </location>
</feature>
<protein>
    <submittedName>
        <fullName evidence="2">Uncharacterized protein</fullName>
    </submittedName>
</protein>
<evidence type="ECO:0000256" key="1">
    <source>
        <dbReference type="SAM" id="MobiDB-lite"/>
    </source>
</evidence>
<sequence length="1048" mass="115746">MWNDTPSNSPQVPEDQGFGFGMQEFDEYAAMLQYLDVDSLVGGPVISEPLCQPVVSLSLTNVEVQALFGLLQLQPDLDSFNPPLTTVFSKVFQCVASLSGAPISAITSHSAIFSSYHHDGFPAVRPIPLEPNNSESESQWYSCHSQSPGPSTALPAQWRIISPVEEAGIPTNSSLSSNGQRTDTPVQDLDSTRLPQAPKQKRGHATTRDEGTTRRPSKKARLGGPSSGNDADTRGSKSKIATHRVLRRDNGTRQRTGMGPEGLCTLTRMRAPDKSGLAATQKASSLDESRNDVQEGSSMMSVSNHRYYLEHGGEATAEEQPLDRSTLQLLGALSAMAHNTLHCEAQPELKLVTNVHWILRELCADSDTVREPAPASIEGSLCNRTSIQVPGEARGYLSAIRRIETAQKSQGIAELAYYLGVIEFALEVNLDISKRRVTENAILTEIHALGGLGDNTPSLSTLRRYLSDGTRACALASAGSMYLVIILACCRIKDDIKHISGDSIMRLARMIARPPPATESSLVGIIIRRDLIPAISYLRVRYPIRLAQLLPLECLLKLGATWTTECGDILHTDRMFLDFGLYNDFIKTRDEDAWARAIAPRSACEEWSPSQDPHVRAGIWERLFHHGPPIPPQPTAGATSPGVAVAEGLGHNVATSTEEATQVPVSSQSEWTKACSPKPIRIITTNYDPELTGNKEVKHSTTDGVERYEETLQQREHTKKAVIPRSIEEFETLVRTNLDSGERTQESDYVELDMKHLDGRTLRIDDKNGDWLFIALPDMPDSIREPVLELMELLFPGLIRELDTNSEGIDQQFESLHFSFYNRYAQHAHEDTPMNADVGTIRKVGKCKANSCCNVPRGSREYKEYPEERDAIYEAFEPLFEWISYKVQEVLPEDCEITGGYVDVLPGKQAVACYPFPCLVLNFNVAMRIHRDVGDDNFCITVGFSEGSGGELCLQEPGIKCHSRPGDVFAFRSSRISHFNMDYVGKRISMYGVRLMGSQKVIDHAVATIRNVRLPLLRPKAHGTTYTLPSSSKKSNWLLSEGRSSLGG</sequence>
<accession>A0A8H6LZV0</accession>
<dbReference type="EMBL" id="JACGCI010000066">
    <property type="protein sequence ID" value="KAF6749075.1"/>
    <property type="molecule type" value="Genomic_DNA"/>
</dbReference>
<gene>
    <name evidence="2" type="ORF">DFP72DRAFT_1073634</name>
</gene>
<organism evidence="2 3">
    <name type="scientific">Ephemerocybe angulata</name>
    <dbReference type="NCBI Taxonomy" id="980116"/>
    <lineage>
        <taxon>Eukaryota</taxon>
        <taxon>Fungi</taxon>
        <taxon>Dikarya</taxon>
        <taxon>Basidiomycota</taxon>
        <taxon>Agaricomycotina</taxon>
        <taxon>Agaricomycetes</taxon>
        <taxon>Agaricomycetidae</taxon>
        <taxon>Agaricales</taxon>
        <taxon>Agaricineae</taxon>
        <taxon>Psathyrellaceae</taxon>
        <taxon>Ephemerocybe</taxon>
    </lineage>
</organism>
<feature type="compositionally biased region" description="Basic residues" evidence="1">
    <location>
        <begin position="236"/>
        <end position="246"/>
    </location>
</feature>
<dbReference type="OrthoDB" id="2690740at2759"/>
<keyword evidence="3" id="KW-1185">Reference proteome</keyword>
<dbReference type="Gene3D" id="3.60.130.30">
    <property type="match status" value="1"/>
</dbReference>
<evidence type="ECO:0000313" key="3">
    <source>
        <dbReference type="Proteomes" id="UP000521943"/>
    </source>
</evidence>
<dbReference type="Proteomes" id="UP000521943">
    <property type="component" value="Unassembled WGS sequence"/>
</dbReference>